<evidence type="ECO:0000256" key="1">
    <source>
        <dbReference type="SAM" id="MobiDB-lite"/>
    </source>
</evidence>
<feature type="region of interest" description="Disordered" evidence="1">
    <location>
        <begin position="1"/>
        <end position="54"/>
    </location>
</feature>
<gene>
    <name evidence="2" type="ORF">SLS60_009393</name>
</gene>
<dbReference type="EMBL" id="JAKJXO020000015">
    <property type="protein sequence ID" value="KAL1595704.1"/>
    <property type="molecule type" value="Genomic_DNA"/>
</dbReference>
<accession>A0ABR3QU72</accession>
<keyword evidence="3" id="KW-1185">Reference proteome</keyword>
<name>A0ABR3QU72_9PLEO</name>
<protein>
    <submittedName>
        <fullName evidence="2">Uncharacterized protein</fullName>
    </submittedName>
</protein>
<comment type="caution">
    <text evidence="2">The sequence shown here is derived from an EMBL/GenBank/DDBJ whole genome shotgun (WGS) entry which is preliminary data.</text>
</comment>
<reference evidence="2 3" key="1">
    <citation type="submission" date="2024-02" db="EMBL/GenBank/DDBJ databases">
        <title>De novo assembly and annotation of 12 fungi associated with fruit tree decline syndrome in Ontario, Canada.</title>
        <authorList>
            <person name="Sulman M."/>
            <person name="Ellouze W."/>
            <person name="Ilyukhin E."/>
        </authorList>
    </citation>
    <scope>NUCLEOTIDE SEQUENCE [LARGE SCALE GENOMIC DNA]</scope>
    <source>
        <strain evidence="2 3">M42-189</strain>
    </source>
</reference>
<proteinExistence type="predicted"/>
<feature type="compositionally biased region" description="Polar residues" evidence="1">
    <location>
        <begin position="1"/>
        <end position="20"/>
    </location>
</feature>
<sequence>MAPSHSSNKTNITTSQATSRRGTRQAKQRVENHELEAEVIDDNDDDDVDVDINSSENGALAEAVVAEASQDGSQPNSVQELLRSMQADQHKRNEIRKKSVYKAYNEAHASTQEAITSHFDEHEVRASEAHEAQMARLKDLLKIKAQIEATMAEKLVALRQDYVYHSKALEMVVEHRMKQLN</sequence>
<feature type="compositionally biased region" description="Acidic residues" evidence="1">
    <location>
        <begin position="37"/>
        <end position="50"/>
    </location>
</feature>
<dbReference type="Proteomes" id="UP001521785">
    <property type="component" value="Unassembled WGS sequence"/>
</dbReference>
<evidence type="ECO:0000313" key="3">
    <source>
        <dbReference type="Proteomes" id="UP001521785"/>
    </source>
</evidence>
<organism evidence="2 3">
    <name type="scientific">Paraconiothyrium brasiliense</name>
    <dbReference type="NCBI Taxonomy" id="300254"/>
    <lineage>
        <taxon>Eukaryota</taxon>
        <taxon>Fungi</taxon>
        <taxon>Dikarya</taxon>
        <taxon>Ascomycota</taxon>
        <taxon>Pezizomycotina</taxon>
        <taxon>Dothideomycetes</taxon>
        <taxon>Pleosporomycetidae</taxon>
        <taxon>Pleosporales</taxon>
        <taxon>Massarineae</taxon>
        <taxon>Didymosphaeriaceae</taxon>
        <taxon>Paraconiothyrium</taxon>
    </lineage>
</organism>
<evidence type="ECO:0000313" key="2">
    <source>
        <dbReference type="EMBL" id="KAL1595704.1"/>
    </source>
</evidence>